<organism evidence="2 3">
    <name type="scientific">Dethiosulfovibrio salsuginis</name>
    <dbReference type="NCBI Taxonomy" id="561720"/>
    <lineage>
        <taxon>Bacteria</taxon>
        <taxon>Thermotogati</taxon>
        <taxon>Synergistota</taxon>
        <taxon>Synergistia</taxon>
        <taxon>Synergistales</taxon>
        <taxon>Dethiosulfovibrionaceae</taxon>
        <taxon>Dethiosulfovibrio</taxon>
    </lineage>
</organism>
<dbReference type="AlphaFoldDB" id="A0A1X7K329"/>
<dbReference type="EMBL" id="FXBB01000020">
    <property type="protein sequence ID" value="SMG35210.1"/>
    <property type="molecule type" value="Genomic_DNA"/>
</dbReference>
<proteinExistence type="predicted"/>
<evidence type="ECO:0000256" key="1">
    <source>
        <dbReference type="SAM" id="Phobius"/>
    </source>
</evidence>
<feature type="transmembrane region" description="Helical" evidence="1">
    <location>
        <begin position="102"/>
        <end position="125"/>
    </location>
</feature>
<dbReference type="OrthoDB" id="9795813at2"/>
<dbReference type="NCBIfam" id="TIGR02357">
    <property type="entry name" value="ECF_ThiT_YuaJ"/>
    <property type="match status" value="1"/>
</dbReference>
<reference evidence="3" key="1">
    <citation type="submission" date="2017-04" db="EMBL/GenBank/DDBJ databases">
        <authorList>
            <person name="Varghese N."/>
            <person name="Submissions S."/>
        </authorList>
    </citation>
    <scope>NUCLEOTIDE SEQUENCE [LARGE SCALE GENOMIC DNA]</scope>
    <source>
        <strain evidence="3">USBA 82</strain>
    </source>
</reference>
<feature type="transmembrane region" description="Helical" evidence="1">
    <location>
        <begin position="79"/>
        <end position="95"/>
    </location>
</feature>
<keyword evidence="1" id="KW-0472">Membrane</keyword>
<feature type="transmembrane region" description="Helical" evidence="1">
    <location>
        <begin position="137"/>
        <end position="159"/>
    </location>
</feature>
<dbReference type="Gene3D" id="1.10.1760.20">
    <property type="match status" value="1"/>
</dbReference>
<gene>
    <name evidence="2" type="ORF">SAMN06275492_12032</name>
</gene>
<dbReference type="Proteomes" id="UP000193355">
    <property type="component" value="Unassembled WGS sequence"/>
</dbReference>
<dbReference type="InterPro" id="IPR012651">
    <property type="entry name" value="Thia_Transptr_ThiT"/>
</dbReference>
<keyword evidence="1" id="KW-1133">Transmembrane helix</keyword>
<name>A0A1X7K329_9BACT</name>
<keyword evidence="1" id="KW-0812">Transmembrane</keyword>
<dbReference type="GO" id="GO:0005886">
    <property type="term" value="C:plasma membrane"/>
    <property type="evidence" value="ECO:0007669"/>
    <property type="project" value="InterPro"/>
</dbReference>
<sequence>MKGNTRILVEASLSVALAVTLSYVKLFRMPQGGSITLENVPLLLFSLRYGLKAGFGAGAVAGLLQLMLGGYVAHPIQAVLDYPLAFAALGLAGSFRHHHWAGIALGTVARLACHVASGVVFFASYAPVGQNPLVYSLVYNGSYMVPNMILSIVMITALWKRLPKPVTL</sequence>
<feature type="transmembrane region" description="Helical" evidence="1">
    <location>
        <begin position="6"/>
        <end position="24"/>
    </location>
</feature>
<accession>A0A1X7K329</accession>
<evidence type="ECO:0000313" key="3">
    <source>
        <dbReference type="Proteomes" id="UP000193355"/>
    </source>
</evidence>
<dbReference type="Pfam" id="PF09515">
    <property type="entry name" value="Thia_YuaJ"/>
    <property type="match status" value="1"/>
</dbReference>
<keyword evidence="3" id="KW-1185">Reference proteome</keyword>
<dbReference type="STRING" id="561720.SAMN06275492_12032"/>
<protein>
    <submittedName>
        <fullName evidence="2">Thiamine transporter</fullName>
    </submittedName>
</protein>
<dbReference type="GO" id="GO:0015234">
    <property type="term" value="F:thiamine transmembrane transporter activity"/>
    <property type="evidence" value="ECO:0007669"/>
    <property type="project" value="InterPro"/>
</dbReference>
<evidence type="ECO:0000313" key="2">
    <source>
        <dbReference type="EMBL" id="SMG35210.1"/>
    </source>
</evidence>
<dbReference type="RefSeq" id="WP_085544906.1">
    <property type="nucleotide sequence ID" value="NZ_FXBB01000020.1"/>
</dbReference>